<dbReference type="SUPFAM" id="SSF53474">
    <property type="entry name" value="alpha/beta-Hydrolases"/>
    <property type="match status" value="1"/>
</dbReference>
<proteinExistence type="predicted"/>
<keyword evidence="2" id="KW-0812">Transmembrane</keyword>
<dbReference type="Proteomes" id="UP000281474">
    <property type="component" value="Unassembled WGS sequence"/>
</dbReference>
<evidence type="ECO:0008006" key="5">
    <source>
        <dbReference type="Google" id="ProtNLM"/>
    </source>
</evidence>
<protein>
    <recommendedName>
        <fullName evidence="5">Alpha/beta hydrolase</fullName>
    </recommendedName>
</protein>
<reference evidence="3 4" key="1">
    <citation type="submission" date="2018-09" db="EMBL/GenBank/DDBJ databases">
        <title>Phylogeny of the Shewanellaceae, and recommendation for two new genera, Pseudoshewanella and Parashewanella.</title>
        <authorList>
            <person name="Wang G."/>
        </authorList>
    </citation>
    <scope>NUCLEOTIDE SEQUENCE [LARGE SCALE GENOMIC DNA]</scope>
    <source>
        <strain evidence="3 4">C51</strain>
    </source>
</reference>
<evidence type="ECO:0000256" key="2">
    <source>
        <dbReference type="SAM" id="Phobius"/>
    </source>
</evidence>
<feature type="transmembrane region" description="Helical" evidence="2">
    <location>
        <begin position="196"/>
        <end position="213"/>
    </location>
</feature>
<evidence type="ECO:0000313" key="4">
    <source>
        <dbReference type="Proteomes" id="UP000281474"/>
    </source>
</evidence>
<dbReference type="EMBL" id="QZEI01000076">
    <property type="protein sequence ID" value="RLV58361.1"/>
    <property type="molecule type" value="Genomic_DNA"/>
</dbReference>
<keyword evidence="2" id="KW-1133">Transmembrane helix</keyword>
<dbReference type="AlphaFoldDB" id="A0A3L8PSI4"/>
<dbReference type="OrthoDB" id="6312827at2"/>
<accession>A0A3L8PSI4</accession>
<comment type="caution">
    <text evidence="3">The sequence shown here is derived from an EMBL/GenBank/DDBJ whole genome shotgun (WGS) entry which is preliminary data.</text>
</comment>
<keyword evidence="2" id="KW-0472">Membrane</keyword>
<organism evidence="3 4">
    <name type="scientific">Parashewanella curva</name>
    <dbReference type="NCBI Taxonomy" id="2338552"/>
    <lineage>
        <taxon>Bacteria</taxon>
        <taxon>Pseudomonadati</taxon>
        <taxon>Pseudomonadota</taxon>
        <taxon>Gammaproteobacteria</taxon>
        <taxon>Alteromonadales</taxon>
        <taxon>Shewanellaceae</taxon>
        <taxon>Parashewanella</taxon>
    </lineage>
</organism>
<gene>
    <name evidence="3" type="ORF">D5018_17585</name>
</gene>
<dbReference type="RefSeq" id="WP_121840298.1">
    <property type="nucleotide sequence ID" value="NZ_ML014825.1"/>
</dbReference>
<evidence type="ECO:0000313" key="3">
    <source>
        <dbReference type="EMBL" id="RLV58361.1"/>
    </source>
</evidence>
<evidence type="ECO:0000256" key="1">
    <source>
        <dbReference type="SAM" id="MobiDB-lite"/>
    </source>
</evidence>
<name>A0A3L8PSI4_9GAMM</name>
<sequence>MLSDPHQSGIGDPIHRNTHSGRTGGIKRYEKELFKIFTDKNLSAIYLSYPGQDGAKGRVDNTAALIKLLIISVKKSTKFCNDKIFFYGRSLGSMLATIVAIEISPDGLILEGASPSLSAAIRNHLNLKWYLKPYTFLPIESLLADDIKIEDYLKKLQSWLELLDKGEITSGFWAFYPEYLIGSFDKYSIIIPTWNHLWYVVYLLFYTLMLIPVS</sequence>
<dbReference type="InterPro" id="IPR029058">
    <property type="entry name" value="AB_hydrolase_fold"/>
</dbReference>
<feature type="region of interest" description="Disordered" evidence="1">
    <location>
        <begin position="1"/>
        <end position="23"/>
    </location>
</feature>
<keyword evidence="4" id="KW-1185">Reference proteome</keyword>